<proteinExistence type="inferred from homology"/>
<evidence type="ECO:0000256" key="2">
    <source>
        <dbReference type="ARBA" id="ARBA00009012"/>
    </source>
</evidence>
<comment type="caution">
    <text evidence="7">The sequence shown here is derived from an EMBL/GenBank/DDBJ whole genome shotgun (WGS) entry which is preliminary data.</text>
</comment>
<dbReference type="EMBL" id="JAOTIF010000025">
    <property type="protein sequence ID" value="MCU7551941.1"/>
    <property type="molecule type" value="Genomic_DNA"/>
</dbReference>
<dbReference type="InterPro" id="IPR018212">
    <property type="entry name" value="Na/solute_symporter_CS"/>
</dbReference>
<dbReference type="Proteomes" id="UP001155483">
    <property type="component" value="Unassembled WGS sequence"/>
</dbReference>
<evidence type="ECO:0000256" key="5">
    <source>
        <dbReference type="ARBA" id="ARBA00023136"/>
    </source>
</evidence>
<dbReference type="InterPro" id="IPR002794">
    <property type="entry name" value="DUF92_TMEM19"/>
</dbReference>
<feature type="transmembrane region" description="Helical" evidence="6">
    <location>
        <begin position="88"/>
        <end position="105"/>
    </location>
</feature>
<dbReference type="RefSeq" id="WP_279299378.1">
    <property type="nucleotide sequence ID" value="NZ_JAOTIF010000025.1"/>
</dbReference>
<feature type="transmembrane region" description="Helical" evidence="6">
    <location>
        <begin position="217"/>
        <end position="237"/>
    </location>
</feature>
<gene>
    <name evidence="7" type="ORF">OCK74_22670</name>
</gene>
<accession>A0A9X2XZS7</accession>
<dbReference type="GO" id="GO:0016020">
    <property type="term" value="C:membrane"/>
    <property type="evidence" value="ECO:0007669"/>
    <property type="project" value="UniProtKB-SubCell"/>
</dbReference>
<feature type="transmembrane region" description="Helical" evidence="6">
    <location>
        <begin position="111"/>
        <end position="136"/>
    </location>
</feature>
<evidence type="ECO:0000256" key="3">
    <source>
        <dbReference type="ARBA" id="ARBA00022692"/>
    </source>
</evidence>
<dbReference type="PANTHER" id="PTHR13353">
    <property type="entry name" value="TRANSMEMBRANE PROTEIN 19"/>
    <property type="match status" value="1"/>
</dbReference>
<comment type="similarity">
    <text evidence="2">Belongs to the TMEM19 family.</text>
</comment>
<feature type="transmembrane region" description="Helical" evidence="6">
    <location>
        <begin position="157"/>
        <end position="179"/>
    </location>
</feature>
<reference evidence="7" key="1">
    <citation type="submission" date="2022-09" db="EMBL/GenBank/DDBJ databases">
        <authorList>
            <person name="Yuan C."/>
            <person name="Ke Z."/>
        </authorList>
    </citation>
    <scope>NUCLEOTIDE SEQUENCE</scope>
    <source>
        <strain evidence="7">LB-8</strain>
    </source>
</reference>
<keyword evidence="4 6" id="KW-1133">Transmembrane helix</keyword>
<evidence type="ECO:0000256" key="1">
    <source>
        <dbReference type="ARBA" id="ARBA00004141"/>
    </source>
</evidence>
<keyword evidence="8" id="KW-1185">Reference proteome</keyword>
<feature type="transmembrane region" description="Helical" evidence="6">
    <location>
        <begin position="185"/>
        <end position="205"/>
    </location>
</feature>
<sequence length="240" mass="25746">MQTDFWLLLALLLSAMFLSVRTGKLDLAGALTGGLIGFLIYLGAGFTGIAMIGAFFILGTAATSWKINYKQQLHLEEMGRGKRKASQVLANGGVAALLGLMTIFFPEHQVLFSMMMAASLSSATADTLSSELGNVYGRRFYNILTFRKDKRGLDGVVSLEGTLCGIAGSVIIALIYVTGLSWSRYFWLIIIAGTAGNILDSVLGATLQRKRFINNDAVNFFNTLAAALIALILQSIGSSL</sequence>
<evidence type="ECO:0000313" key="7">
    <source>
        <dbReference type="EMBL" id="MCU7551941.1"/>
    </source>
</evidence>
<evidence type="ECO:0000256" key="6">
    <source>
        <dbReference type="SAM" id="Phobius"/>
    </source>
</evidence>
<dbReference type="PANTHER" id="PTHR13353:SF5">
    <property type="entry name" value="TRANSMEMBRANE PROTEIN 19"/>
    <property type="match status" value="1"/>
</dbReference>
<evidence type="ECO:0000256" key="4">
    <source>
        <dbReference type="ARBA" id="ARBA00022989"/>
    </source>
</evidence>
<name>A0A9X2XZS7_9BACT</name>
<keyword evidence="5 6" id="KW-0472">Membrane</keyword>
<dbReference type="PROSITE" id="PS00457">
    <property type="entry name" value="NA_SOLUT_SYMP_2"/>
    <property type="match status" value="1"/>
</dbReference>
<evidence type="ECO:0000313" key="8">
    <source>
        <dbReference type="Proteomes" id="UP001155483"/>
    </source>
</evidence>
<keyword evidence="3 6" id="KW-0812">Transmembrane</keyword>
<comment type="subcellular location">
    <subcellularLocation>
        <location evidence="1">Membrane</location>
        <topology evidence="1">Multi-pass membrane protein</topology>
    </subcellularLocation>
</comment>
<protein>
    <submittedName>
        <fullName evidence="7">DUF92 domain-containing protein</fullName>
    </submittedName>
</protein>
<organism evidence="7 8">
    <name type="scientific">Paraflavisolibacter caeni</name>
    <dbReference type="NCBI Taxonomy" id="2982496"/>
    <lineage>
        <taxon>Bacteria</taxon>
        <taxon>Pseudomonadati</taxon>
        <taxon>Bacteroidota</taxon>
        <taxon>Chitinophagia</taxon>
        <taxon>Chitinophagales</taxon>
        <taxon>Chitinophagaceae</taxon>
        <taxon>Paraflavisolibacter</taxon>
    </lineage>
</organism>
<dbReference type="AlphaFoldDB" id="A0A9X2XZS7"/>
<reference evidence="7" key="2">
    <citation type="submission" date="2023-04" db="EMBL/GenBank/DDBJ databases">
        <title>Paracnuella aquatica gen. nov., sp. nov., a member of the family Chitinophagaceae isolated from a hot spring.</title>
        <authorList>
            <person name="Wang C."/>
        </authorList>
    </citation>
    <scope>NUCLEOTIDE SEQUENCE</scope>
    <source>
        <strain evidence="7">LB-8</strain>
    </source>
</reference>
<dbReference type="Pfam" id="PF01940">
    <property type="entry name" value="DUF92"/>
    <property type="match status" value="1"/>
</dbReference>
<feature type="transmembrane region" description="Helical" evidence="6">
    <location>
        <begin position="38"/>
        <end position="67"/>
    </location>
</feature>